<dbReference type="Proteomes" id="UP000274922">
    <property type="component" value="Unassembled WGS sequence"/>
</dbReference>
<feature type="active site" description="Nucleophile" evidence="4">
    <location>
        <position position="334"/>
    </location>
</feature>
<evidence type="ECO:0000259" key="5">
    <source>
        <dbReference type="PROSITE" id="PS51764"/>
    </source>
</evidence>
<gene>
    <name evidence="6" type="ORF">CAUPRSCDRAFT_6747</name>
    <name evidence="7" type="ORF">CXG81DRAFT_14562</name>
</gene>
<dbReference type="PANTHER" id="PTHR40079">
    <property type="entry name" value="MANNAN ENDO-1,4-BETA-MANNOSIDASE E-RELATED"/>
    <property type="match status" value="1"/>
</dbReference>
<evidence type="ECO:0000313" key="6">
    <source>
        <dbReference type="EMBL" id="RKO97276.1"/>
    </source>
</evidence>
<dbReference type="PROSITE" id="PS51764">
    <property type="entry name" value="GH26"/>
    <property type="match status" value="1"/>
</dbReference>
<name>A0A4P9X0S0_9FUNG</name>
<reference evidence="6" key="3">
    <citation type="submission" date="2018-08" db="EMBL/GenBank/DDBJ databases">
        <title>Leveraging single-cell genomics to expand the Fungal Tree of Life.</title>
        <authorList>
            <consortium name="DOE Joint Genome Institute"/>
            <person name="Ahrendt S.R."/>
            <person name="Quandt C.A."/>
            <person name="Ciobanu D."/>
            <person name="Clum A."/>
            <person name="Salamov A."/>
            <person name="Andreopoulos B."/>
            <person name="Cheng J.-F."/>
            <person name="Woyke T."/>
            <person name="Pelin A."/>
            <person name="Henrissat B."/>
            <person name="Reynolds N."/>
            <person name="Benny G.L."/>
            <person name="Smith M.E."/>
            <person name="James T.Y."/>
            <person name="Grigoriev I.V."/>
        </authorList>
    </citation>
    <scope>NUCLEOTIDE SEQUENCE</scope>
    <source>
        <strain evidence="6">ATCC 52028</strain>
    </source>
</reference>
<dbReference type="InterPro" id="IPR022790">
    <property type="entry name" value="GH26_dom"/>
</dbReference>
<proteinExistence type="inferred from homology"/>
<dbReference type="InterPro" id="IPR000805">
    <property type="entry name" value="Glyco_hydro_26"/>
</dbReference>
<dbReference type="EMBL" id="ML014287">
    <property type="protein sequence ID" value="RKO99404.1"/>
    <property type="molecule type" value="Genomic_DNA"/>
</dbReference>
<feature type="active site" description="Proton donor" evidence="4">
    <location>
        <position position="173"/>
    </location>
</feature>
<evidence type="ECO:0000313" key="9">
    <source>
        <dbReference type="Proteomes" id="UP000274922"/>
    </source>
</evidence>
<comment type="similarity">
    <text evidence="1 4">Belongs to the glycosyl hydrolase 26 family.</text>
</comment>
<evidence type="ECO:0000256" key="4">
    <source>
        <dbReference type="PROSITE-ProRule" id="PRU01100"/>
    </source>
</evidence>
<dbReference type="Gene3D" id="3.20.20.80">
    <property type="entry name" value="Glycosidases"/>
    <property type="match status" value="1"/>
</dbReference>
<evidence type="ECO:0000256" key="3">
    <source>
        <dbReference type="ARBA" id="ARBA00023295"/>
    </source>
</evidence>
<dbReference type="EMBL" id="ML009332">
    <property type="protein sequence ID" value="RKO97276.1"/>
    <property type="molecule type" value="Genomic_DNA"/>
</dbReference>
<accession>A0A4P9X0S0</accession>
<evidence type="ECO:0000313" key="7">
    <source>
        <dbReference type="EMBL" id="RKO99404.1"/>
    </source>
</evidence>
<dbReference type="OrthoDB" id="428177at2759"/>
<evidence type="ECO:0000256" key="2">
    <source>
        <dbReference type="ARBA" id="ARBA00022801"/>
    </source>
</evidence>
<keyword evidence="9" id="KW-1185">Reference proteome</keyword>
<evidence type="ECO:0000313" key="8">
    <source>
        <dbReference type="Proteomes" id="UP000268535"/>
    </source>
</evidence>
<dbReference type="PANTHER" id="PTHR40079:SF4">
    <property type="entry name" value="GH26 DOMAIN-CONTAINING PROTEIN-RELATED"/>
    <property type="match status" value="1"/>
</dbReference>
<sequence>MVAALIGGGVVVALALGLGLGLGLRRHGAGASGRDRNTSDVLLHPAPGSLWVGASPDWSRYSVKHFDSAVQNHAIIYDAFFHLSDALYTPGCRFNTLTNYQTDEPGDCFDFIAEQVKATGAIMSISLMPDVVGFGLAEIIAPDSSIPARFAAKLKSLADADPRLRMMVRFGHEMNGNWYTYAGHPAEYVQAFRVMATAVRRSVPDRVAFIWSPNANMDYPWGYTGVDSQNLEPGSRNTSDPRFELLDTNGDGVFDHHDDFASPYYPGDEYADWVGLSVYYYNFTDKTQNAQVTPGFVYQAITVGSQTDAALYPNAPNFIQQYSVAKNKPFMISETSAPSLNTSTSAITALDAKSGMWEQVWNASLTKEFPTYHGGIWFDYAKEEGEGKEMALRDFRVTDDPEVRSNFAAYLKKLGERVTWARG</sequence>
<dbReference type="InterPro" id="IPR017853">
    <property type="entry name" value="GH"/>
</dbReference>
<organism evidence="6 8">
    <name type="scientific">Caulochytrium protostelioides</name>
    <dbReference type="NCBI Taxonomy" id="1555241"/>
    <lineage>
        <taxon>Eukaryota</taxon>
        <taxon>Fungi</taxon>
        <taxon>Fungi incertae sedis</taxon>
        <taxon>Chytridiomycota</taxon>
        <taxon>Chytridiomycota incertae sedis</taxon>
        <taxon>Chytridiomycetes</taxon>
        <taxon>Caulochytriales</taxon>
        <taxon>Caulochytriaceae</taxon>
        <taxon>Caulochytrium</taxon>
    </lineage>
</organism>
<dbReference type="SUPFAM" id="SSF51445">
    <property type="entry name" value="(Trans)glycosidases"/>
    <property type="match status" value="1"/>
</dbReference>
<dbReference type="AlphaFoldDB" id="A0A4P9X0S0"/>
<dbReference type="GO" id="GO:0016985">
    <property type="term" value="F:mannan endo-1,4-beta-mannosidase activity"/>
    <property type="evidence" value="ECO:0007669"/>
    <property type="project" value="InterPro"/>
</dbReference>
<reference evidence="8 9" key="1">
    <citation type="journal article" date="2018" name="Nat. Microbiol.">
        <title>Leveraging single-cell genomics to expand the fungal tree of life.</title>
        <authorList>
            <person name="Ahrendt S.R."/>
            <person name="Quandt C.A."/>
            <person name="Ciobanu D."/>
            <person name="Clum A."/>
            <person name="Salamov A."/>
            <person name="Andreopoulos B."/>
            <person name="Cheng J.F."/>
            <person name="Woyke T."/>
            <person name="Pelin A."/>
            <person name="Henrissat B."/>
            <person name="Reynolds N.K."/>
            <person name="Benny G.L."/>
            <person name="Smith M.E."/>
            <person name="James T.Y."/>
            <person name="Grigoriev I.V."/>
        </authorList>
    </citation>
    <scope>NUCLEOTIDE SEQUENCE [LARGE SCALE GENOMIC DNA]</scope>
    <source>
        <strain evidence="8 9">ATCC 52028</strain>
    </source>
</reference>
<feature type="domain" description="GH26" evidence="5">
    <location>
        <begin position="33"/>
        <end position="400"/>
    </location>
</feature>
<evidence type="ECO:0000256" key="1">
    <source>
        <dbReference type="ARBA" id="ARBA00007754"/>
    </source>
</evidence>
<keyword evidence="2 4" id="KW-0378">Hydrolase</keyword>
<protein>
    <submittedName>
        <fullName evidence="6">Glycoside hydrolase</fullName>
    </submittedName>
</protein>
<keyword evidence="3 4" id="KW-0326">Glycosidase</keyword>
<reference evidence="7" key="2">
    <citation type="submission" date="2018-04" db="EMBL/GenBank/DDBJ databases">
        <title>Leveraging single-cell genomics to expand the Fungal Tree of Life.</title>
        <authorList>
            <consortium name="DOE Joint Genome Institute"/>
            <person name="Ahrendt S.R."/>
            <person name="Quandt C.A."/>
            <person name="Ciobanu D."/>
            <person name="Clum A."/>
            <person name="Salamov A."/>
            <person name="Andreopoulos B."/>
            <person name="Cheng J.-F."/>
            <person name="Woyke T."/>
            <person name="Pelin A."/>
            <person name="Henrissat B."/>
            <person name="Benny G.L."/>
            <person name="Smith M.E."/>
            <person name="James T.Y."/>
            <person name="Grigoriev I.V."/>
        </authorList>
    </citation>
    <scope>NUCLEOTIDE SEQUENCE</scope>
    <source>
        <strain evidence="7">ATCC 52028</strain>
    </source>
</reference>
<dbReference type="Proteomes" id="UP000268535">
    <property type="component" value="Unassembled WGS sequence"/>
</dbReference>
<dbReference type="GO" id="GO:0006080">
    <property type="term" value="P:substituted mannan metabolic process"/>
    <property type="evidence" value="ECO:0007669"/>
    <property type="project" value="InterPro"/>
</dbReference>